<proteinExistence type="predicted"/>
<reference evidence="1" key="1">
    <citation type="journal article" date="2021" name="Proc. Natl. Acad. Sci. U.S.A.">
        <title>A Catalog of Tens of Thousands of Viruses from Human Metagenomes Reveals Hidden Associations with Chronic Diseases.</title>
        <authorList>
            <person name="Tisza M.J."/>
            <person name="Buck C.B."/>
        </authorList>
    </citation>
    <scope>NUCLEOTIDE SEQUENCE</scope>
    <source>
        <strain evidence="1">CtWsj12</strain>
    </source>
</reference>
<organism evidence="1">
    <name type="scientific">Siphoviridae sp. ctWsj12</name>
    <dbReference type="NCBI Taxonomy" id="2826363"/>
    <lineage>
        <taxon>Viruses</taxon>
        <taxon>Duplodnaviria</taxon>
        <taxon>Heunggongvirae</taxon>
        <taxon>Uroviricota</taxon>
        <taxon>Caudoviricetes</taxon>
    </lineage>
</organism>
<accession>A0A8S5NR13</accession>
<evidence type="ECO:0000313" key="1">
    <source>
        <dbReference type="EMBL" id="DAD97245.1"/>
    </source>
</evidence>
<name>A0A8S5NR13_9CAUD</name>
<dbReference type="EMBL" id="BK015233">
    <property type="protein sequence ID" value="DAD97245.1"/>
    <property type="molecule type" value="Genomic_DNA"/>
</dbReference>
<sequence length="31" mass="3582">MWIFNIGSQFGSQKLENIILTAIYRLPPSPF</sequence>
<protein>
    <submittedName>
        <fullName evidence="1">Uncharacterized protein</fullName>
    </submittedName>
</protein>